<protein>
    <submittedName>
        <fullName evidence="2">Uncharacterized protein</fullName>
    </submittedName>
</protein>
<accession>A0A366DR52</accession>
<name>A0A366DR52_9NOCA</name>
<reference evidence="2 3" key="1">
    <citation type="submission" date="2018-06" db="EMBL/GenBank/DDBJ databases">
        <title>Genomic Encyclopedia of Type Strains, Phase IV (KMG-IV): sequencing the most valuable type-strain genomes for metagenomic binning, comparative biology and taxonomic classification.</title>
        <authorList>
            <person name="Goeker M."/>
        </authorList>
    </citation>
    <scope>NUCLEOTIDE SEQUENCE [LARGE SCALE GENOMIC DNA]</scope>
    <source>
        <strain evidence="2 3">DSM 44599</strain>
    </source>
</reference>
<evidence type="ECO:0000313" key="2">
    <source>
        <dbReference type="EMBL" id="RBO92570.1"/>
    </source>
</evidence>
<keyword evidence="3" id="KW-1185">Reference proteome</keyword>
<feature type="compositionally biased region" description="Basic residues" evidence="1">
    <location>
        <begin position="1"/>
        <end position="14"/>
    </location>
</feature>
<organism evidence="2 3">
    <name type="scientific">Nocardia puris</name>
    <dbReference type="NCBI Taxonomy" id="208602"/>
    <lineage>
        <taxon>Bacteria</taxon>
        <taxon>Bacillati</taxon>
        <taxon>Actinomycetota</taxon>
        <taxon>Actinomycetes</taxon>
        <taxon>Mycobacteriales</taxon>
        <taxon>Nocardiaceae</taxon>
        <taxon>Nocardia</taxon>
    </lineage>
</organism>
<dbReference type="AlphaFoldDB" id="A0A366DR52"/>
<dbReference type="STRING" id="1210090.GCA_001613185_04332"/>
<dbReference type="Proteomes" id="UP000252586">
    <property type="component" value="Unassembled WGS sequence"/>
</dbReference>
<comment type="caution">
    <text evidence="2">The sequence shown here is derived from an EMBL/GenBank/DDBJ whole genome shotgun (WGS) entry which is preliminary data.</text>
</comment>
<sequence>MSARRRRTRRRPVGRRSWDLSSPGHVRPTIHPNPAGAHRKPWAGVMCVPQQAREDKHR</sequence>
<proteinExistence type="predicted"/>
<dbReference type="RefSeq" id="WP_157115851.1">
    <property type="nucleotide sequence ID" value="NZ_CP107943.1"/>
</dbReference>
<evidence type="ECO:0000313" key="3">
    <source>
        <dbReference type="Proteomes" id="UP000252586"/>
    </source>
</evidence>
<dbReference type="EMBL" id="QNRE01000003">
    <property type="protein sequence ID" value="RBO92570.1"/>
    <property type="molecule type" value="Genomic_DNA"/>
</dbReference>
<evidence type="ECO:0000256" key="1">
    <source>
        <dbReference type="SAM" id="MobiDB-lite"/>
    </source>
</evidence>
<gene>
    <name evidence="2" type="ORF">DFR74_103213</name>
</gene>
<feature type="region of interest" description="Disordered" evidence="1">
    <location>
        <begin position="1"/>
        <end position="42"/>
    </location>
</feature>